<keyword evidence="2" id="KW-0560">Oxidoreductase</keyword>
<dbReference type="Gene3D" id="3.20.20.70">
    <property type="entry name" value="Aldolase class I"/>
    <property type="match status" value="1"/>
</dbReference>
<evidence type="ECO:0000313" key="5">
    <source>
        <dbReference type="Proteomes" id="UP001595814"/>
    </source>
</evidence>
<dbReference type="PANTHER" id="PTHR43656">
    <property type="entry name" value="BINDING OXIDOREDUCTASE, PUTATIVE (AFU_ORTHOLOGUE AFUA_2G08260)-RELATED"/>
    <property type="match status" value="1"/>
</dbReference>
<evidence type="ECO:0000256" key="2">
    <source>
        <dbReference type="ARBA" id="ARBA00023002"/>
    </source>
</evidence>
<accession>A0ABV8JQM0</accession>
<dbReference type="InterPro" id="IPR051799">
    <property type="entry name" value="NADH_flavin_oxidoreductase"/>
</dbReference>
<dbReference type="InterPro" id="IPR013785">
    <property type="entry name" value="Aldolase_TIM"/>
</dbReference>
<organism evidence="4 5">
    <name type="scientific">Euzebyella saccharophila</name>
    <dbReference type="NCBI Taxonomy" id="679664"/>
    <lineage>
        <taxon>Bacteria</taxon>
        <taxon>Pseudomonadati</taxon>
        <taxon>Bacteroidota</taxon>
        <taxon>Flavobacteriia</taxon>
        <taxon>Flavobacteriales</taxon>
        <taxon>Flavobacteriaceae</taxon>
        <taxon>Euzebyella</taxon>
    </lineage>
</organism>
<dbReference type="RefSeq" id="WP_192463400.1">
    <property type="nucleotide sequence ID" value="NZ_JACYFJ010000008.1"/>
</dbReference>
<proteinExistence type="predicted"/>
<evidence type="ECO:0000256" key="1">
    <source>
        <dbReference type="ARBA" id="ARBA00022630"/>
    </source>
</evidence>
<feature type="domain" description="NADH:flavin oxidoreductase/NADH oxidase N-terminal" evidence="3">
    <location>
        <begin position="53"/>
        <end position="277"/>
    </location>
</feature>
<gene>
    <name evidence="4" type="ORF">ACFOUT_11985</name>
</gene>
<dbReference type="Pfam" id="PF00724">
    <property type="entry name" value="Oxidored_FMN"/>
    <property type="match status" value="1"/>
</dbReference>
<comment type="caution">
    <text evidence="4">The sequence shown here is derived from an EMBL/GenBank/DDBJ whole genome shotgun (WGS) entry which is preliminary data.</text>
</comment>
<evidence type="ECO:0000259" key="3">
    <source>
        <dbReference type="Pfam" id="PF00724"/>
    </source>
</evidence>
<dbReference type="PANTHER" id="PTHR43656:SF2">
    <property type="entry name" value="BINDING OXIDOREDUCTASE, PUTATIVE (AFU_ORTHOLOGUE AFUA_2G08260)-RELATED"/>
    <property type="match status" value="1"/>
</dbReference>
<dbReference type="Proteomes" id="UP001595814">
    <property type="component" value="Unassembled WGS sequence"/>
</dbReference>
<dbReference type="SUPFAM" id="SSF51395">
    <property type="entry name" value="FMN-linked oxidoreductases"/>
    <property type="match status" value="1"/>
</dbReference>
<dbReference type="InterPro" id="IPR001155">
    <property type="entry name" value="OxRdtase_FMN_N"/>
</dbReference>
<reference evidence="5" key="1">
    <citation type="journal article" date="2019" name="Int. J. Syst. Evol. Microbiol.">
        <title>The Global Catalogue of Microorganisms (GCM) 10K type strain sequencing project: providing services to taxonomists for standard genome sequencing and annotation.</title>
        <authorList>
            <consortium name="The Broad Institute Genomics Platform"/>
            <consortium name="The Broad Institute Genome Sequencing Center for Infectious Disease"/>
            <person name="Wu L."/>
            <person name="Ma J."/>
        </authorList>
    </citation>
    <scope>NUCLEOTIDE SEQUENCE [LARGE SCALE GENOMIC DNA]</scope>
    <source>
        <strain evidence="5">CECT 7477</strain>
    </source>
</reference>
<keyword evidence="1" id="KW-0285">Flavoprotein</keyword>
<protein>
    <recommendedName>
        <fullName evidence="3">NADH:flavin oxidoreductase/NADH oxidase N-terminal domain-containing protein</fullName>
    </recommendedName>
</protein>
<dbReference type="EMBL" id="JBHSAW010000008">
    <property type="protein sequence ID" value="MFC4096597.1"/>
    <property type="molecule type" value="Genomic_DNA"/>
</dbReference>
<keyword evidence="5" id="KW-1185">Reference proteome</keyword>
<sequence>MAQKITRIAQLKTTNDFLGHAKKIKAELPFKETLASSGTSSLGESIKTATGFNIGNRFCILPMEGWDGTKNGLPTDHTKRRWHNFAISGAKLLWGCEAVAVRPDGRANPNQLIINSQNLPAFKELCKNLRNDHREKFGDDSDLVIGLQLTHSGRFAVPNEDRARKPWILYDHSILNDKFNLSKTHLPMTDDEIEKLIQDFIKAAQLAKEAGFQFVDIKHCHGYLGHEFLSAKTRKGKFGGSLHNRLRFLRSIVEGIKETSNIPVGVRLSAFDFIPFEKDKGNIGIPKTIESTYKEGFGVNGDGTHIDLTEVFELLEEFEKMGIEMVCITAGSPYYTPHITRPAIFPPSDGYLPPEDPLVGVARQIKVTAELKKKFPNMVIIGSAYSYLQEWLPNVAESVIDNGMADFIGLGRMVLSYPNMPEDILQGKPLVKGKICRTFSDCTTAPRSGMISGCFPLDAYYKKMPEAKTLKEIKKEVRL</sequence>
<name>A0ABV8JQM0_9FLAO</name>
<evidence type="ECO:0000313" key="4">
    <source>
        <dbReference type="EMBL" id="MFC4096597.1"/>
    </source>
</evidence>